<organism evidence="1 2">
    <name type="scientific">Persea americana</name>
    <name type="common">Avocado</name>
    <dbReference type="NCBI Taxonomy" id="3435"/>
    <lineage>
        <taxon>Eukaryota</taxon>
        <taxon>Viridiplantae</taxon>
        <taxon>Streptophyta</taxon>
        <taxon>Embryophyta</taxon>
        <taxon>Tracheophyta</taxon>
        <taxon>Spermatophyta</taxon>
        <taxon>Magnoliopsida</taxon>
        <taxon>Magnoliidae</taxon>
        <taxon>Laurales</taxon>
        <taxon>Lauraceae</taxon>
        <taxon>Persea</taxon>
    </lineage>
</organism>
<protein>
    <submittedName>
        <fullName evidence="1">Uncharacterized protein</fullName>
    </submittedName>
</protein>
<comment type="caution">
    <text evidence="1">The sequence shown here is derived from an EMBL/GenBank/DDBJ whole genome shotgun (WGS) entry which is preliminary data.</text>
</comment>
<reference evidence="1 2" key="1">
    <citation type="journal article" date="2022" name="Hortic Res">
        <title>A haplotype resolved chromosomal level avocado genome allows analysis of novel avocado genes.</title>
        <authorList>
            <person name="Nath O."/>
            <person name="Fletcher S.J."/>
            <person name="Hayward A."/>
            <person name="Shaw L.M."/>
            <person name="Masouleh A.K."/>
            <person name="Furtado A."/>
            <person name="Henry R.J."/>
            <person name="Mitter N."/>
        </authorList>
    </citation>
    <scope>NUCLEOTIDE SEQUENCE [LARGE SCALE GENOMIC DNA]</scope>
    <source>
        <strain evidence="2">cv. Hass</strain>
    </source>
</reference>
<dbReference type="Proteomes" id="UP001234297">
    <property type="component" value="Chromosome 4"/>
</dbReference>
<evidence type="ECO:0000313" key="2">
    <source>
        <dbReference type="Proteomes" id="UP001234297"/>
    </source>
</evidence>
<proteinExistence type="predicted"/>
<dbReference type="EMBL" id="CM056812">
    <property type="protein sequence ID" value="KAJ8617140.1"/>
    <property type="molecule type" value="Genomic_DNA"/>
</dbReference>
<keyword evidence="2" id="KW-1185">Reference proteome</keyword>
<name>A0ACC2K7N9_PERAE</name>
<gene>
    <name evidence="1" type="ORF">MRB53_013326</name>
</gene>
<evidence type="ECO:0000313" key="1">
    <source>
        <dbReference type="EMBL" id="KAJ8617140.1"/>
    </source>
</evidence>
<sequence length="292" mass="31884">MPPIKVENPLNLTTQKCTLGCPILNHFLDGGVPCNSITELVAESGCGKTQLCLQLLLCAQLPASRGGLDAASFYIHSEFPFPLRRLRQLSLSFPLSNSDDPLDRIFVHAVEYPDELLALLDRVESLLSAPSSLRIKLIVIDSIAALFRSEFDNKPSDLKQRSSLFFRIAGKLKSIAKRFSLAIVVTNQVVDLVDSDGANGLQVGNFGYLYSSGRRVCPALGLSWANCINSRLFLSRCNEAGRITTSGSEDQSCGELGVMMTKRRMQVVFAPHLPKSSCEFVIVREGVFGVGS</sequence>
<accession>A0ACC2K7N9</accession>